<organism evidence="1 2">
    <name type="scientific">Streptacidiphilus fuscans</name>
    <dbReference type="NCBI Taxonomy" id="2789292"/>
    <lineage>
        <taxon>Bacteria</taxon>
        <taxon>Bacillati</taxon>
        <taxon>Actinomycetota</taxon>
        <taxon>Actinomycetes</taxon>
        <taxon>Kitasatosporales</taxon>
        <taxon>Streptomycetaceae</taxon>
        <taxon>Streptacidiphilus</taxon>
    </lineage>
</organism>
<evidence type="ECO:0000313" key="1">
    <source>
        <dbReference type="EMBL" id="MBF9073684.1"/>
    </source>
</evidence>
<dbReference type="EMBL" id="JADPRT010000025">
    <property type="protein sequence ID" value="MBF9073684.1"/>
    <property type="molecule type" value="Genomic_DNA"/>
</dbReference>
<sequence>MRNFIFRAALALIVGLLLLGATVSSVADAPQPMRVEKCDSLRMTSHGAVPNCP</sequence>
<comment type="caution">
    <text evidence="1">The sequence shown here is derived from an EMBL/GenBank/DDBJ whole genome shotgun (WGS) entry which is preliminary data.</text>
</comment>
<dbReference type="Proteomes" id="UP000657385">
    <property type="component" value="Unassembled WGS sequence"/>
</dbReference>
<reference evidence="1" key="1">
    <citation type="submission" date="2020-11" db="EMBL/GenBank/DDBJ databases">
        <title>Isolation and identification of active actinomycetes.</title>
        <authorList>
            <person name="Yu B."/>
        </authorList>
    </citation>
    <scope>NUCLEOTIDE SEQUENCE</scope>
    <source>
        <strain evidence="1">NEAU-YB345</strain>
    </source>
</reference>
<accession>A0A931FKG5</accession>
<keyword evidence="2" id="KW-1185">Reference proteome</keyword>
<name>A0A931FKG5_9ACTN</name>
<evidence type="ECO:0000313" key="2">
    <source>
        <dbReference type="Proteomes" id="UP000657385"/>
    </source>
</evidence>
<gene>
    <name evidence="1" type="ORF">I2501_37295</name>
</gene>
<dbReference type="AlphaFoldDB" id="A0A931FKG5"/>
<protein>
    <submittedName>
        <fullName evidence="1">Uncharacterized protein</fullName>
    </submittedName>
</protein>
<proteinExistence type="predicted"/>
<dbReference type="RefSeq" id="WP_196198533.1">
    <property type="nucleotide sequence ID" value="NZ_JADPRT010000025.1"/>
</dbReference>